<keyword evidence="3" id="KW-1185">Reference proteome</keyword>
<name>W4LTM2_9BACT</name>
<dbReference type="HOGENOM" id="CLU_782305_0_0_7"/>
<gene>
    <name evidence="2" type="ORF">ETSY2_37265</name>
</gene>
<comment type="caution">
    <text evidence="2">The sequence shown here is derived from an EMBL/GenBank/DDBJ whole genome shotgun (WGS) entry which is preliminary data.</text>
</comment>
<evidence type="ECO:0000256" key="1">
    <source>
        <dbReference type="SAM" id="Phobius"/>
    </source>
</evidence>
<proteinExistence type="predicted"/>
<feature type="transmembrane region" description="Helical" evidence="1">
    <location>
        <begin position="314"/>
        <end position="335"/>
    </location>
</feature>
<evidence type="ECO:0000313" key="3">
    <source>
        <dbReference type="Proteomes" id="UP000019140"/>
    </source>
</evidence>
<evidence type="ECO:0000313" key="2">
    <source>
        <dbReference type="EMBL" id="ETX01394.1"/>
    </source>
</evidence>
<keyword evidence="1" id="KW-0472">Membrane</keyword>
<organism evidence="2 3">
    <name type="scientific">Candidatus Entotheonella gemina</name>
    <dbReference type="NCBI Taxonomy" id="1429439"/>
    <lineage>
        <taxon>Bacteria</taxon>
        <taxon>Pseudomonadati</taxon>
        <taxon>Nitrospinota/Tectimicrobiota group</taxon>
        <taxon>Candidatus Tectimicrobiota</taxon>
        <taxon>Candidatus Entotheonellia</taxon>
        <taxon>Candidatus Entotheonellales</taxon>
        <taxon>Candidatus Entotheonellaceae</taxon>
        <taxon>Candidatus Entotheonella</taxon>
    </lineage>
</organism>
<accession>W4LTM2</accession>
<sequence>MPDQSVLVVGDTHLLRLSPNGDTLLEERAMSNLGFADGPMAVQVEPQGTILIGDRQEQTIKRCNPNTWQCQALAGLDPAAPLFQGVFTFAVDPDGSRLFANDIERNRILELDLHGHLIRTVLDGDTLCAPEHIEVRNGRLIVVNTQHHNIKTFTLDDQPRLLDAWLTVKTGRSQPTCKALPNTIFDGVLSLFGQSDRGEPAKPFAQSGSGQMWPVLAAQDASEAWWVANASKQLYWADVLRFETPASTPTLVINGDDRDPVAILPREQDMLIADLAKIEIMQFDLNGNYVGKFGDHALENARNAYHEREHQVNWVFLGGLTGFSVLMIALAGILMRVTEQRMKRLAEQDPMLQT</sequence>
<dbReference type="AlphaFoldDB" id="W4LTM2"/>
<dbReference type="EMBL" id="AZHX01001622">
    <property type="protein sequence ID" value="ETX01394.1"/>
    <property type="molecule type" value="Genomic_DNA"/>
</dbReference>
<keyword evidence="1" id="KW-0812">Transmembrane</keyword>
<keyword evidence="1" id="KW-1133">Transmembrane helix</keyword>
<reference evidence="2 3" key="1">
    <citation type="journal article" date="2014" name="Nature">
        <title>An environmental bacterial taxon with a large and distinct metabolic repertoire.</title>
        <authorList>
            <person name="Wilson M.C."/>
            <person name="Mori T."/>
            <person name="Ruckert C."/>
            <person name="Uria A.R."/>
            <person name="Helf M.J."/>
            <person name="Takada K."/>
            <person name="Gernert C."/>
            <person name="Steffens U.A."/>
            <person name="Heycke N."/>
            <person name="Schmitt S."/>
            <person name="Rinke C."/>
            <person name="Helfrich E.J."/>
            <person name="Brachmann A.O."/>
            <person name="Gurgui C."/>
            <person name="Wakimoto T."/>
            <person name="Kracht M."/>
            <person name="Crusemann M."/>
            <person name="Hentschel U."/>
            <person name="Abe I."/>
            <person name="Matsunaga S."/>
            <person name="Kalinowski J."/>
            <person name="Takeyama H."/>
            <person name="Piel J."/>
        </authorList>
    </citation>
    <scope>NUCLEOTIDE SEQUENCE [LARGE SCALE GENOMIC DNA]</scope>
    <source>
        <strain evidence="3">TSY2</strain>
    </source>
</reference>
<protein>
    <recommendedName>
        <fullName evidence="4">SMP-30/Gluconolactonase/LRE-like region domain-containing protein</fullName>
    </recommendedName>
</protein>
<dbReference type="Proteomes" id="UP000019140">
    <property type="component" value="Unassembled WGS sequence"/>
</dbReference>
<dbReference type="InterPro" id="IPR011042">
    <property type="entry name" value="6-blade_b-propeller_TolB-like"/>
</dbReference>
<dbReference type="Gene3D" id="2.120.10.30">
    <property type="entry name" value="TolB, C-terminal domain"/>
    <property type="match status" value="1"/>
</dbReference>
<evidence type="ECO:0008006" key="4">
    <source>
        <dbReference type="Google" id="ProtNLM"/>
    </source>
</evidence>
<dbReference type="SUPFAM" id="SSF101898">
    <property type="entry name" value="NHL repeat"/>
    <property type="match status" value="1"/>
</dbReference>